<dbReference type="EMBL" id="CAADEX010000023">
    <property type="protein sequence ID" value="VFJ49262.1"/>
    <property type="molecule type" value="Genomic_DNA"/>
</dbReference>
<dbReference type="InterPro" id="IPR011969">
    <property type="entry name" value="Clan_AA_Asp_peptidase_C"/>
</dbReference>
<organism evidence="1">
    <name type="scientific">Candidatus Kentrum sp. DK</name>
    <dbReference type="NCBI Taxonomy" id="2126562"/>
    <lineage>
        <taxon>Bacteria</taxon>
        <taxon>Pseudomonadati</taxon>
        <taxon>Pseudomonadota</taxon>
        <taxon>Gammaproteobacteria</taxon>
        <taxon>Candidatus Kentrum</taxon>
    </lineage>
</organism>
<keyword evidence="1" id="KW-0645">Protease</keyword>
<evidence type="ECO:0000313" key="1">
    <source>
        <dbReference type="EMBL" id="VFJ49262.1"/>
    </source>
</evidence>
<dbReference type="Pfam" id="PF13975">
    <property type="entry name" value="gag-asp_proteas"/>
    <property type="match status" value="1"/>
</dbReference>
<dbReference type="CDD" id="cd05483">
    <property type="entry name" value="retropepsin_like_bacteria"/>
    <property type="match status" value="1"/>
</dbReference>
<dbReference type="PROSITE" id="PS00141">
    <property type="entry name" value="ASP_PROTEASE"/>
    <property type="match status" value="1"/>
</dbReference>
<dbReference type="AlphaFoldDB" id="A0A450SAR4"/>
<dbReference type="SUPFAM" id="SSF50630">
    <property type="entry name" value="Acid proteases"/>
    <property type="match status" value="1"/>
</dbReference>
<protein>
    <submittedName>
        <fullName evidence="1">Aspartyl protease family protein</fullName>
    </submittedName>
</protein>
<name>A0A450SAR4_9GAMM</name>
<dbReference type="InterPro" id="IPR021109">
    <property type="entry name" value="Peptidase_aspartic_dom_sf"/>
</dbReference>
<reference evidence="1" key="1">
    <citation type="submission" date="2019-02" db="EMBL/GenBank/DDBJ databases">
        <authorList>
            <person name="Gruber-Vodicka R. H."/>
            <person name="Seah K. B. B."/>
        </authorList>
    </citation>
    <scope>NUCLEOTIDE SEQUENCE</scope>
    <source>
        <strain evidence="1">BECK_DK47</strain>
    </source>
</reference>
<keyword evidence="1" id="KW-0378">Hydrolase</keyword>
<dbReference type="NCBIfam" id="TIGR02281">
    <property type="entry name" value="clan_AA_DTGA"/>
    <property type="match status" value="1"/>
</dbReference>
<dbReference type="InterPro" id="IPR001969">
    <property type="entry name" value="Aspartic_peptidase_AS"/>
</dbReference>
<dbReference type="InterPro" id="IPR034122">
    <property type="entry name" value="Retropepsin-like_bacterial"/>
</dbReference>
<accession>A0A450SAR4</accession>
<gene>
    <name evidence="1" type="ORF">BECKDK2373B_GA0170837_10234</name>
</gene>
<proteinExistence type="predicted"/>
<dbReference type="GO" id="GO:0004190">
    <property type="term" value="F:aspartic-type endopeptidase activity"/>
    <property type="evidence" value="ECO:0007669"/>
    <property type="project" value="InterPro"/>
</dbReference>
<sequence length="182" mass="19705">MLSSPKQRQSGAPTGQRRMGIGMIATAWLIVLGLLTMAFSDWLREQENPNRQPRETVAADGTREVVLTRNRQGHYVATGAIDGRAVRFLLDTGATTVSVPAALAESLALPVGAPVTARTANGLITTYQTRLGEIRLGNIMLRDVLASINPYMASDSVLLGMSFLKQVEFAQRGNTLTLRQLP</sequence>
<dbReference type="Gene3D" id="2.40.70.10">
    <property type="entry name" value="Acid Proteases"/>
    <property type="match status" value="1"/>
</dbReference>
<dbReference type="GO" id="GO:0006508">
    <property type="term" value="P:proteolysis"/>
    <property type="evidence" value="ECO:0007669"/>
    <property type="project" value="UniProtKB-KW"/>
</dbReference>